<accession>A0A645CKY8</accession>
<protein>
    <submittedName>
        <fullName evidence="1">Uncharacterized protein</fullName>
    </submittedName>
</protein>
<name>A0A645CKY8_9ZZZZ</name>
<proteinExistence type="predicted"/>
<organism evidence="1">
    <name type="scientific">bioreactor metagenome</name>
    <dbReference type="NCBI Taxonomy" id="1076179"/>
    <lineage>
        <taxon>unclassified sequences</taxon>
        <taxon>metagenomes</taxon>
        <taxon>ecological metagenomes</taxon>
    </lineage>
</organism>
<evidence type="ECO:0000313" key="1">
    <source>
        <dbReference type="EMBL" id="MPM77589.1"/>
    </source>
</evidence>
<reference evidence="1" key="1">
    <citation type="submission" date="2019-08" db="EMBL/GenBank/DDBJ databases">
        <authorList>
            <person name="Kucharzyk K."/>
            <person name="Murdoch R.W."/>
            <person name="Higgins S."/>
            <person name="Loffler F."/>
        </authorList>
    </citation>
    <scope>NUCLEOTIDE SEQUENCE</scope>
</reference>
<dbReference type="EMBL" id="VSSQ01028047">
    <property type="protein sequence ID" value="MPM77589.1"/>
    <property type="molecule type" value="Genomic_DNA"/>
</dbReference>
<sequence length="167" mass="19134">MVHGTHFQADNTAAHNQQALRNSFQFQRVSGVPHARIFVRNERQFDRTGTRRDDRVVEVDHGFTVLTFHFQGVRPGEFTQTGNHFHFTAFRHASQTAGQLSDYFFFPGTNLVDIGFRLAEDDTVFCQRFGLFDNFGYVQQCLRRDTADVQTNTAEGAVTFYDDGLQT</sequence>
<comment type="caution">
    <text evidence="1">The sequence shown here is derived from an EMBL/GenBank/DDBJ whole genome shotgun (WGS) entry which is preliminary data.</text>
</comment>
<dbReference type="AlphaFoldDB" id="A0A645CKY8"/>
<gene>
    <name evidence="1" type="ORF">SDC9_124595</name>
</gene>